<dbReference type="RefSeq" id="WP_081930317.1">
    <property type="nucleotide sequence ID" value="NZ_JDUS01000006.1"/>
</dbReference>
<dbReference type="AlphaFoldDB" id="A0A086ZGK3"/>
<evidence type="ECO:0000256" key="4">
    <source>
        <dbReference type="ARBA" id="ARBA00022719"/>
    </source>
</evidence>
<dbReference type="CDD" id="cd12922">
    <property type="entry name" value="VKOR_5"/>
    <property type="match status" value="1"/>
</dbReference>
<keyword evidence="7 10" id="KW-0472">Membrane</keyword>
<reference evidence="12 13" key="1">
    <citation type="submission" date="2014-03" db="EMBL/GenBank/DDBJ databases">
        <title>Genomics of Bifidobacteria.</title>
        <authorList>
            <person name="Ventura M."/>
            <person name="Milani C."/>
            <person name="Lugli G.A."/>
        </authorList>
    </citation>
    <scope>NUCLEOTIDE SEQUENCE [LARGE SCALE GENOMIC DNA]</scope>
    <source>
        <strain evidence="12 13">DSM 22767</strain>
    </source>
</reference>
<dbReference type="Proteomes" id="UP000029096">
    <property type="component" value="Unassembled WGS sequence"/>
</dbReference>
<protein>
    <submittedName>
        <fullName evidence="12">Vitamin K epoxide reductase family protein</fullName>
    </submittedName>
</protein>
<keyword evidence="13" id="KW-1185">Reference proteome</keyword>
<comment type="similarity">
    <text evidence="2">Belongs to the VKOR family.</text>
</comment>
<keyword evidence="9" id="KW-0676">Redox-active center</keyword>
<dbReference type="EMBL" id="JGYP01000002">
    <property type="protein sequence ID" value="KFI45653.1"/>
    <property type="molecule type" value="Genomic_DNA"/>
</dbReference>
<feature type="domain" description="Vitamin K epoxide reductase" evidence="11">
    <location>
        <begin position="41"/>
        <end position="187"/>
    </location>
</feature>
<evidence type="ECO:0000259" key="11">
    <source>
        <dbReference type="SMART" id="SM00756"/>
    </source>
</evidence>
<dbReference type="GO" id="GO:0016491">
    <property type="term" value="F:oxidoreductase activity"/>
    <property type="evidence" value="ECO:0007669"/>
    <property type="project" value="UniProtKB-KW"/>
</dbReference>
<keyword evidence="8" id="KW-1015">Disulfide bond</keyword>
<accession>A0A086ZGK3</accession>
<evidence type="ECO:0000256" key="2">
    <source>
        <dbReference type="ARBA" id="ARBA00006214"/>
    </source>
</evidence>
<evidence type="ECO:0000256" key="10">
    <source>
        <dbReference type="SAM" id="Phobius"/>
    </source>
</evidence>
<gene>
    <name evidence="12" type="ORF">BBOH_0933</name>
</gene>
<evidence type="ECO:0000256" key="6">
    <source>
        <dbReference type="ARBA" id="ARBA00023002"/>
    </source>
</evidence>
<evidence type="ECO:0000313" key="13">
    <source>
        <dbReference type="Proteomes" id="UP000029096"/>
    </source>
</evidence>
<comment type="caution">
    <text evidence="12">The sequence shown here is derived from an EMBL/GenBank/DDBJ whole genome shotgun (WGS) entry which is preliminary data.</text>
</comment>
<keyword evidence="5 10" id="KW-1133">Transmembrane helix</keyword>
<evidence type="ECO:0000256" key="5">
    <source>
        <dbReference type="ARBA" id="ARBA00022989"/>
    </source>
</evidence>
<feature type="transmembrane region" description="Helical" evidence="10">
    <location>
        <begin position="43"/>
        <end position="64"/>
    </location>
</feature>
<dbReference type="GO" id="GO:0016020">
    <property type="term" value="C:membrane"/>
    <property type="evidence" value="ECO:0007669"/>
    <property type="project" value="UniProtKB-SubCell"/>
</dbReference>
<evidence type="ECO:0000256" key="8">
    <source>
        <dbReference type="ARBA" id="ARBA00023157"/>
    </source>
</evidence>
<evidence type="ECO:0000256" key="3">
    <source>
        <dbReference type="ARBA" id="ARBA00022692"/>
    </source>
</evidence>
<feature type="transmembrane region" description="Helical" evidence="10">
    <location>
        <begin position="208"/>
        <end position="226"/>
    </location>
</feature>
<feature type="transmembrane region" description="Helical" evidence="10">
    <location>
        <begin position="161"/>
        <end position="188"/>
    </location>
</feature>
<keyword evidence="3 10" id="KW-0812">Transmembrane</keyword>
<proteinExistence type="inferred from homology"/>
<dbReference type="Gene3D" id="1.20.1440.130">
    <property type="entry name" value="VKOR domain"/>
    <property type="match status" value="1"/>
</dbReference>
<keyword evidence="6" id="KW-0560">Oxidoreductase</keyword>
<feature type="transmembrane region" description="Helical" evidence="10">
    <location>
        <begin position="135"/>
        <end position="155"/>
    </location>
</feature>
<dbReference type="STRING" id="1437606.BBOH_0933"/>
<dbReference type="InterPro" id="IPR041714">
    <property type="entry name" value="VKOR_Actinobacteria"/>
</dbReference>
<evidence type="ECO:0000313" key="12">
    <source>
        <dbReference type="EMBL" id="KFI45653.1"/>
    </source>
</evidence>
<organism evidence="12 13">
    <name type="scientific">Bifidobacterium bohemicum DSM 22767</name>
    <dbReference type="NCBI Taxonomy" id="1437606"/>
    <lineage>
        <taxon>Bacteria</taxon>
        <taxon>Bacillati</taxon>
        <taxon>Actinomycetota</taxon>
        <taxon>Actinomycetes</taxon>
        <taxon>Bifidobacteriales</taxon>
        <taxon>Bifidobacteriaceae</taxon>
        <taxon>Bifidobacterium</taxon>
    </lineage>
</organism>
<dbReference type="InterPro" id="IPR038354">
    <property type="entry name" value="VKOR_sf"/>
</dbReference>
<evidence type="ECO:0000256" key="1">
    <source>
        <dbReference type="ARBA" id="ARBA00004141"/>
    </source>
</evidence>
<dbReference type="GO" id="GO:0048038">
    <property type="term" value="F:quinone binding"/>
    <property type="evidence" value="ECO:0007669"/>
    <property type="project" value="UniProtKB-KW"/>
</dbReference>
<dbReference type="InterPro" id="IPR012932">
    <property type="entry name" value="VKOR"/>
</dbReference>
<dbReference type="OrthoDB" id="9783799at2"/>
<evidence type="ECO:0000256" key="9">
    <source>
        <dbReference type="ARBA" id="ARBA00023284"/>
    </source>
</evidence>
<dbReference type="eggNOG" id="COG4243">
    <property type="taxonomic scope" value="Bacteria"/>
</dbReference>
<keyword evidence="4" id="KW-0874">Quinone</keyword>
<name>A0A086ZGK3_9BIFI</name>
<sequence>MSTKHTLNAVRSSQHSQRDHGSSEIYAALDAERRPSGFWHGPISYVVMCIAAAVGLFASLMLAADTLKLARNPNKALGCDISSVLSCSRVADSPQAEIVKFGGLSFPNAFFGIAVFSVFVTVAVVGMCRIMLPRWFAFCTWAGCAIAILYSYWLFTQSMFVIKALCPWCMTMMFASTIMFMACSHATVTMQHMPREAGWLNTYYRMRYDLMLDIVWILAIIALIFVKEGAAIFS</sequence>
<dbReference type="SMART" id="SM00756">
    <property type="entry name" value="VKc"/>
    <property type="match status" value="1"/>
</dbReference>
<dbReference type="Pfam" id="PF07884">
    <property type="entry name" value="VKOR"/>
    <property type="match status" value="1"/>
</dbReference>
<feature type="transmembrane region" description="Helical" evidence="10">
    <location>
        <begin position="109"/>
        <end position="128"/>
    </location>
</feature>
<comment type="subcellular location">
    <subcellularLocation>
        <location evidence="1">Membrane</location>
        <topology evidence="1">Multi-pass membrane protein</topology>
    </subcellularLocation>
</comment>
<evidence type="ECO:0000256" key="7">
    <source>
        <dbReference type="ARBA" id="ARBA00023136"/>
    </source>
</evidence>